<protein>
    <submittedName>
        <fullName evidence="1">Uncharacterized protein</fullName>
    </submittedName>
</protein>
<proteinExistence type="predicted"/>
<sequence length="351" mass="40142">MKKFVYITIIIGVLFTINGCGHKVYNSKVLESKEIEIGVVETTASEYKSIIHWYDGDLNKVSEQKLSYAMLGSAFHNPVYYDNEIYMIPQGLGNKKDSKKVISFNKKDLSIKEFSFNNIALNDVAVSGDYIYTINTLNGDTHICRLNKTNNTVKELIIEKEYISGFTAVKGKIYAFSSNLSTSLPKFYLYIYDENLELLDKKDITQYGTSQYKFMNDDDYLYAGVMMTKEEKPSSIILKISLDTNEIETIDTNQEVPNDILQYKNKIIVTNHDLVINQGTKMTILDKNNEDSEVIDLNNKTEFAGIIGNMLVITNQEKVSLYDIEKDFKLIKETNIEKDDDCYISSIILLK</sequence>
<organism evidence="1 2">
    <name type="scientific">Anaerosalibacter massiliensis</name>
    <dbReference type="NCBI Taxonomy" id="1347392"/>
    <lineage>
        <taxon>Bacteria</taxon>
        <taxon>Bacillati</taxon>
        <taxon>Bacillota</taxon>
        <taxon>Tissierellia</taxon>
        <taxon>Tissierellales</taxon>
        <taxon>Sporanaerobacteraceae</taxon>
        <taxon>Anaerosalibacter</taxon>
    </lineage>
</organism>
<accession>A0A9X2MFF9</accession>
<dbReference type="EMBL" id="JANJZL010000004">
    <property type="protein sequence ID" value="MCR2044017.1"/>
    <property type="molecule type" value="Genomic_DNA"/>
</dbReference>
<dbReference type="AlphaFoldDB" id="A0A9X2MFF9"/>
<reference evidence="1" key="1">
    <citation type="submission" date="2022-07" db="EMBL/GenBank/DDBJ databases">
        <title>Enhanced cultured diversity of the mouse gut microbiota enables custom-made synthetic communities.</title>
        <authorList>
            <person name="Afrizal A."/>
        </authorList>
    </citation>
    <scope>NUCLEOTIDE SEQUENCE</scope>
    <source>
        <strain evidence="1">DSM 29482</strain>
    </source>
</reference>
<evidence type="ECO:0000313" key="1">
    <source>
        <dbReference type="EMBL" id="MCR2044017.1"/>
    </source>
</evidence>
<dbReference type="Proteomes" id="UP001142078">
    <property type="component" value="Unassembled WGS sequence"/>
</dbReference>
<dbReference type="RefSeq" id="WP_042682971.1">
    <property type="nucleotide sequence ID" value="NZ_CABKTM010000049.1"/>
</dbReference>
<dbReference type="OrthoDB" id="1708098at2"/>
<comment type="caution">
    <text evidence="1">The sequence shown here is derived from an EMBL/GenBank/DDBJ whole genome shotgun (WGS) entry which is preliminary data.</text>
</comment>
<name>A0A9X2MFF9_9FIRM</name>
<gene>
    <name evidence="1" type="ORF">NSA23_07765</name>
</gene>
<dbReference type="SUPFAM" id="SSF69304">
    <property type="entry name" value="Tricorn protease N-terminal domain"/>
    <property type="match status" value="1"/>
</dbReference>
<evidence type="ECO:0000313" key="2">
    <source>
        <dbReference type="Proteomes" id="UP001142078"/>
    </source>
</evidence>
<keyword evidence="2" id="KW-1185">Reference proteome</keyword>